<dbReference type="InterPro" id="IPR017956">
    <property type="entry name" value="AT_hook_DNA-bd_motif"/>
</dbReference>
<dbReference type="PRINTS" id="PR00929">
    <property type="entry name" value="ATHOOK"/>
</dbReference>
<proteinExistence type="predicted"/>
<dbReference type="InterPro" id="IPR036388">
    <property type="entry name" value="WH-like_DNA-bd_sf"/>
</dbReference>
<dbReference type="SUPFAM" id="SSF89009">
    <property type="entry name" value="GAT-like domain"/>
    <property type="match status" value="1"/>
</dbReference>
<keyword evidence="13" id="KW-0968">Cytoplasmic vesicle</keyword>
<protein>
    <recommendedName>
        <fullName evidence="14">HMG-Y-related protein A</fullName>
    </recommendedName>
    <alternativeName>
        <fullName evidence="15">High mobility group A protein</fullName>
    </alternativeName>
</protein>
<dbReference type="FunFam" id="1.10.10.10:FF:000537">
    <property type="entry name" value="HMG-Y-related protein A"/>
    <property type="match status" value="1"/>
</dbReference>
<evidence type="ECO:0000256" key="14">
    <source>
        <dbReference type="ARBA" id="ARBA00068571"/>
    </source>
</evidence>
<dbReference type="InterPro" id="IPR000116">
    <property type="entry name" value="HMGA"/>
</dbReference>
<reference evidence="19" key="1">
    <citation type="submission" date="2021-01" db="EMBL/GenBank/DDBJ databases">
        <authorList>
            <person name="Bezrukov I."/>
        </authorList>
    </citation>
    <scope>NUCLEOTIDE SEQUENCE</scope>
</reference>
<dbReference type="PROSITE" id="PS51504">
    <property type="entry name" value="H15"/>
    <property type="match status" value="1"/>
</dbReference>
<evidence type="ECO:0000313" key="19">
    <source>
        <dbReference type="EMBL" id="CAE5957516.1"/>
    </source>
</evidence>
<evidence type="ECO:0000259" key="17">
    <source>
        <dbReference type="PROSITE" id="PS50942"/>
    </source>
</evidence>
<dbReference type="InterPro" id="IPR011417">
    <property type="entry name" value="ANTH_dom"/>
</dbReference>
<evidence type="ECO:0000256" key="3">
    <source>
        <dbReference type="ARBA" id="ARBA00004600"/>
    </source>
</evidence>
<evidence type="ECO:0000256" key="8">
    <source>
        <dbReference type="ARBA" id="ARBA00023034"/>
    </source>
</evidence>
<dbReference type="InterPro" id="IPR014712">
    <property type="entry name" value="ANTH_dom_sf"/>
</dbReference>
<evidence type="ECO:0000256" key="2">
    <source>
        <dbReference type="ARBA" id="ARBA00004555"/>
    </source>
</evidence>
<evidence type="ECO:0000259" key="18">
    <source>
        <dbReference type="PROSITE" id="PS51504"/>
    </source>
</evidence>
<dbReference type="PROSITE" id="PS50942">
    <property type="entry name" value="ENTH"/>
    <property type="match status" value="1"/>
</dbReference>
<dbReference type="GO" id="GO:0006355">
    <property type="term" value="P:regulation of DNA-templated transcription"/>
    <property type="evidence" value="ECO:0007669"/>
    <property type="project" value="InterPro"/>
</dbReference>
<dbReference type="InterPro" id="IPR008942">
    <property type="entry name" value="ENTH_VHS"/>
</dbReference>
<dbReference type="GO" id="GO:0072583">
    <property type="term" value="P:clathrin-dependent endocytosis"/>
    <property type="evidence" value="ECO:0007669"/>
    <property type="project" value="InterPro"/>
</dbReference>
<dbReference type="PANTHER" id="PTHR22951:SF82">
    <property type="entry name" value="ENTH DOMAIN-CONTAINING PROTEIN"/>
    <property type="match status" value="1"/>
</dbReference>
<comment type="subcellular location">
    <subcellularLocation>
        <location evidence="1">Cytoplasmic vesicle</location>
        <location evidence="1">Clathrin-coated vesicle</location>
    </subcellularLocation>
    <subcellularLocation>
        <location evidence="2">Golgi apparatus</location>
    </subcellularLocation>
    <subcellularLocation>
        <location evidence="3">Membrane</location>
        <location evidence="3">Clathrin-coated pit</location>
    </subcellularLocation>
    <subcellularLocation>
        <location evidence="4">Nucleus</location>
        <location evidence="4">Nucleolus</location>
    </subcellularLocation>
</comment>
<feature type="region of interest" description="Disordered" evidence="16">
    <location>
        <begin position="327"/>
        <end position="379"/>
    </location>
</feature>
<evidence type="ECO:0000256" key="10">
    <source>
        <dbReference type="ARBA" id="ARBA00023136"/>
    </source>
</evidence>
<keyword evidence="12" id="KW-0539">Nucleus</keyword>
<dbReference type="FunFam" id="1.25.40.90:FF:000005">
    <property type="entry name" value="Clathrin assembly protein AP180"/>
    <property type="match status" value="1"/>
</dbReference>
<name>A0A8S1ZJG0_ARAAE</name>
<keyword evidence="6" id="KW-0677">Repeat</keyword>
<dbReference type="SUPFAM" id="SSF46785">
    <property type="entry name" value="Winged helix' DNA-binding domain"/>
    <property type="match status" value="1"/>
</dbReference>
<dbReference type="SUPFAM" id="SSF48464">
    <property type="entry name" value="ENTH/VHS domain"/>
    <property type="match status" value="1"/>
</dbReference>
<keyword evidence="8" id="KW-0333">Golgi apparatus</keyword>
<dbReference type="EMBL" id="LR999451">
    <property type="protein sequence ID" value="CAE5957516.1"/>
    <property type="molecule type" value="Genomic_DNA"/>
</dbReference>
<evidence type="ECO:0000256" key="6">
    <source>
        <dbReference type="ARBA" id="ARBA00022737"/>
    </source>
</evidence>
<feature type="domain" description="H15" evidence="18">
    <location>
        <begin position="568"/>
        <end position="637"/>
    </location>
</feature>
<evidence type="ECO:0000256" key="15">
    <source>
        <dbReference type="ARBA" id="ARBA00076335"/>
    </source>
</evidence>
<dbReference type="Pfam" id="PF00538">
    <property type="entry name" value="Linker_histone"/>
    <property type="match status" value="1"/>
</dbReference>
<evidence type="ECO:0000256" key="7">
    <source>
        <dbReference type="ARBA" id="ARBA00022990"/>
    </source>
</evidence>
<keyword evidence="5" id="KW-0254">Endocytosis</keyword>
<dbReference type="GO" id="GO:0032050">
    <property type="term" value="F:clathrin heavy chain binding"/>
    <property type="evidence" value="ECO:0007669"/>
    <property type="project" value="TreeGrafter"/>
</dbReference>
<dbReference type="InterPro" id="IPR013809">
    <property type="entry name" value="ENTH"/>
</dbReference>
<dbReference type="Pfam" id="PF07651">
    <property type="entry name" value="ANTH"/>
    <property type="match status" value="1"/>
</dbReference>
<keyword evidence="11" id="KW-0168">Coated pit</keyword>
<evidence type="ECO:0000256" key="11">
    <source>
        <dbReference type="ARBA" id="ARBA00023176"/>
    </source>
</evidence>
<dbReference type="GO" id="GO:0000149">
    <property type="term" value="F:SNARE binding"/>
    <property type="evidence" value="ECO:0007669"/>
    <property type="project" value="UniProtKB-ARBA"/>
</dbReference>
<dbReference type="SMART" id="SM00384">
    <property type="entry name" value="AT_hook"/>
    <property type="match status" value="4"/>
</dbReference>
<evidence type="ECO:0000256" key="9">
    <source>
        <dbReference type="ARBA" id="ARBA00023125"/>
    </source>
</evidence>
<dbReference type="InterPro" id="IPR036390">
    <property type="entry name" value="WH_DNA-bd_sf"/>
</dbReference>
<dbReference type="GO" id="GO:0005730">
    <property type="term" value="C:nucleolus"/>
    <property type="evidence" value="ECO:0007669"/>
    <property type="project" value="UniProtKB-SubCell"/>
</dbReference>
<dbReference type="GO" id="GO:0003677">
    <property type="term" value="F:DNA binding"/>
    <property type="evidence" value="ECO:0007669"/>
    <property type="project" value="UniProtKB-KW"/>
</dbReference>
<dbReference type="Proteomes" id="UP000682877">
    <property type="component" value="Chromosome 1"/>
</dbReference>
<evidence type="ECO:0000256" key="12">
    <source>
        <dbReference type="ARBA" id="ARBA00023242"/>
    </source>
</evidence>
<dbReference type="Gene3D" id="1.25.40.90">
    <property type="match status" value="1"/>
</dbReference>
<feature type="compositionally biased region" description="Basic and acidic residues" evidence="16">
    <location>
        <begin position="684"/>
        <end position="696"/>
    </location>
</feature>
<feature type="compositionally biased region" description="Polar residues" evidence="16">
    <location>
        <begin position="346"/>
        <end position="361"/>
    </location>
</feature>
<dbReference type="AlphaFoldDB" id="A0A8S1ZJG0"/>
<evidence type="ECO:0000256" key="16">
    <source>
        <dbReference type="SAM" id="MobiDB-lite"/>
    </source>
</evidence>
<dbReference type="Gene3D" id="1.20.58.150">
    <property type="entry name" value="ANTH domain"/>
    <property type="match status" value="1"/>
</dbReference>
<dbReference type="GO" id="GO:0005905">
    <property type="term" value="C:clathrin-coated pit"/>
    <property type="evidence" value="ECO:0007669"/>
    <property type="project" value="UniProtKB-SubCell"/>
</dbReference>
<dbReference type="GO" id="GO:0005794">
    <property type="term" value="C:Golgi apparatus"/>
    <property type="evidence" value="ECO:0007669"/>
    <property type="project" value="UniProtKB-SubCell"/>
</dbReference>
<dbReference type="GO" id="GO:0005545">
    <property type="term" value="F:1-phosphatidylinositol binding"/>
    <property type="evidence" value="ECO:0007669"/>
    <property type="project" value="InterPro"/>
</dbReference>
<organism evidence="19 20">
    <name type="scientific">Arabidopsis arenosa</name>
    <name type="common">Sand rock-cress</name>
    <name type="synonym">Cardaminopsis arenosa</name>
    <dbReference type="NCBI Taxonomy" id="38785"/>
    <lineage>
        <taxon>Eukaryota</taxon>
        <taxon>Viridiplantae</taxon>
        <taxon>Streptophyta</taxon>
        <taxon>Embryophyta</taxon>
        <taxon>Tracheophyta</taxon>
        <taxon>Spermatophyta</taxon>
        <taxon>Magnoliopsida</taxon>
        <taxon>eudicotyledons</taxon>
        <taxon>Gunneridae</taxon>
        <taxon>Pentapetalae</taxon>
        <taxon>rosids</taxon>
        <taxon>malvids</taxon>
        <taxon>Brassicales</taxon>
        <taxon>Brassicaceae</taxon>
        <taxon>Camelineae</taxon>
        <taxon>Arabidopsis</taxon>
    </lineage>
</organism>
<dbReference type="InterPro" id="IPR048050">
    <property type="entry name" value="ANTH_N_plant"/>
</dbReference>
<feature type="compositionally biased region" description="Low complexity" evidence="16">
    <location>
        <begin position="740"/>
        <end position="750"/>
    </location>
</feature>
<dbReference type="FunFam" id="1.20.58.150:FF:000003">
    <property type="entry name" value="Putative clathrin assembly protein"/>
    <property type="match status" value="1"/>
</dbReference>
<keyword evidence="9" id="KW-0238">DNA-binding</keyword>
<evidence type="ECO:0000256" key="1">
    <source>
        <dbReference type="ARBA" id="ARBA00004132"/>
    </source>
</evidence>
<dbReference type="SMART" id="SM00526">
    <property type="entry name" value="H15"/>
    <property type="match status" value="1"/>
</dbReference>
<dbReference type="PANTHER" id="PTHR22951">
    <property type="entry name" value="CLATHRIN ASSEMBLY PROTEIN"/>
    <property type="match status" value="1"/>
</dbReference>
<dbReference type="GO" id="GO:0000786">
    <property type="term" value="C:nucleosome"/>
    <property type="evidence" value="ECO:0007669"/>
    <property type="project" value="InterPro"/>
</dbReference>
<dbReference type="CDD" id="cd03564">
    <property type="entry name" value="ANTH_N"/>
    <property type="match status" value="1"/>
</dbReference>
<dbReference type="GO" id="GO:0030136">
    <property type="term" value="C:clathrin-coated vesicle"/>
    <property type="evidence" value="ECO:0007669"/>
    <property type="project" value="UniProtKB-SubCell"/>
</dbReference>
<dbReference type="GO" id="GO:0048268">
    <property type="term" value="P:clathrin coat assembly"/>
    <property type="evidence" value="ECO:0007669"/>
    <property type="project" value="InterPro"/>
</dbReference>
<evidence type="ECO:0000313" key="20">
    <source>
        <dbReference type="Proteomes" id="UP000682877"/>
    </source>
</evidence>
<evidence type="ECO:0000256" key="13">
    <source>
        <dbReference type="ARBA" id="ARBA00023329"/>
    </source>
</evidence>
<feature type="region of interest" description="Disordered" evidence="16">
    <location>
        <begin position="632"/>
        <end position="750"/>
    </location>
</feature>
<keyword evidence="7" id="KW-0007">Acetylation</keyword>
<dbReference type="InterPro" id="IPR005818">
    <property type="entry name" value="Histone_H1/H5_H15"/>
</dbReference>
<evidence type="ECO:0000256" key="5">
    <source>
        <dbReference type="ARBA" id="ARBA00022583"/>
    </source>
</evidence>
<dbReference type="Gene3D" id="1.10.10.10">
    <property type="entry name" value="Winged helix-like DNA-binding domain superfamily/Winged helix DNA-binding domain"/>
    <property type="match status" value="1"/>
</dbReference>
<dbReference type="SMART" id="SM00273">
    <property type="entry name" value="ENTH"/>
    <property type="match status" value="1"/>
</dbReference>
<sequence length="750" mass="82715">MGTLQSWRRAYGALKDTTKVGLVRVNSDYAELDVAIVKATNHVECPPKDRHLKKIFLATSAIRPRADVAYCIHALSRRLHKTRNWTVALKALLVLHRLLRDGDPTFREELLNFSQKGRIMQISNFKDDSSPVAWDCSGWVRTYALFLEERLECFRVLKYDIEAERLPKVSPGQEKGYSKTRDLDGEKLLEQLPALQQLLHRLIGCKPEGAAKHNHIIQYALALVLKESFKVYCAINEGIINLVEKFFEMPRHEAIKALDIYKRAGLQAGNLSAFYEVCKGLELARNFQFPVLREPPQSFLTTMEEYMRDAPQMVDVTSGPLLLTYTPDEGLSSEDVEPSHEEHETSLPSDSTIVTSEETQPSPQPLPSAETPQNFIDTDDLLGLHDDTLDPLAILDQNALALALVSTDVESSPFDFGQARDLDPSGWELALVTTPSNDISAATERQLAGGLDTLTLNSLYDDGAFRAAQQPAYGAPASNPFEVQDLFAFSNSVSPPSAVNNPFGPYQPTYHQQEQQPQVQVAPSTANPFDSFLHLLLSHTLSTLDMAFDLHHGSASDTPHSSESPSFSLPPYPEMIMEAIESLNDKNGCNKTTIAKHIESTQQTLPPSHTTLLSYHLNQMKKNGQLIMVKNNYMKPDPDAPPKRGRGRPPKQKTQAESDAAAAAAAAVTVVSADPPRSRGRPPKPKDPSEPPKEKVTTGSGRPRGRPPKRSRTDAETVAAPEPAAQATGERRGRGRPPKVKTTVVAPVGC</sequence>
<dbReference type="GO" id="GO:0006334">
    <property type="term" value="P:nucleosome assembly"/>
    <property type="evidence" value="ECO:0007669"/>
    <property type="project" value="InterPro"/>
</dbReference>
<keyword evidence="10" id="KW-0472">Membrane</keyword>
<dbReference type="GO" id="GO:0005546">
    <property type="term" value="F:phosphatidylinositol-4,5-bisphosphate binding"/>
    <property type="evidence" value="ECO:0007669"/>
    <property type="project" value="TreeGrafter"/>
</dbReference>
<dbReference type="InterPro" id="IPR045192">
    <property type="entry name" value="AP180-like"/>
</dbReference>
<accession>A0A8S1ZJG0</accession>
<dbReference type="GO" id="GO:0006900">
    <property type="term" value="P:vesicle budding from membrane"/>
    <property type="evidence" value="ECO:0007669"/>
    <property type="project" value="TreeGrafter"/>
</dbReference>
<keyword evidence="20" id="KW-1185">Reference proteome</keyword>
<dbReference type="PRINTS" id="PR00930">
    <property type="entry name" value="HIGHMOBLTYIY"/>
</dbReference>
<gene>
    <name evidence="19" type="ORF">AARE701A_LOCUS1219</name>
</gene>
<feature type="domain" description="ENTH" evidence="17">
    <location>
        <begin position="24"/>
        <end position="161"/>
    </location>
</feature>
<evidence type="ECO:0000256" key="4">
    <source>
        <dbReference type="ARBA" id="ARBA00004604"/>
    </source>
</evidence>